<name>A0AAD6YNY7_9AGAR</name>
<reference evidence="1" key="1">
    <citation type="submission" date="2023-03" db="EMBL/GenBank/DDBJ databases">
        <title>Massive genome expansion in bonnet fungi (Mycena s.s.) driven by repeated elements and novel gene families across ecological guilds.</title>
        <authorList>
            <consortium name="Lawrence Berkeley National Laboratory"/>
            <person name="Harder C.B."/>
            <person name="Miyauchi S."/>
            <person name="Viragh M."/>
            <person name="Kuo A."/>
            <person name="Thoen E."/>
            <person name="Andreopoulos B."/>
            <person name="Lu D."/>
            <person name="Skrede I."/>
            <person name="Drula E."/>
            <person name="Henrissat B."/>
            <person name="Morin E."/>
            <person name="Kohler A."/>
            <person name="Barry K."/>
            <person name="LaButti K."/>
            <person name="Morin E."/>
            <person name="Salamov A."/>
            <person name="Lipzen A."/>
            <person name="Mereny Z."/>
            <person name="Hegedus B."/>
            <person name="Baldrian P."/>
            <person name="Stursova M."/>
            <person name="Weitz H."/>
            <person name="Taylor A."/>
            <person name="Grigoriev I.V."/>
            <person name="Nagy L.G."/>
            <person name="Martin F."/>
            <person name="Kauserud H."/>
        </authorList>
    </citation>
    <scope>NUCLEOTIDE SEQUENCE</scope>
    <source>
        <strain evidence="1">9144</strain>
    </source>
</reference>
<comment type="caution">
    <text evidence="1">The sequence shown here is derived from an EMBL/GenBank/DDBJ whole genome shotgun (WGS) entry which is preliminary data.</text>
</comment>
<dbReference type="Proteomes" id="UP001219525">
    <property type="component" value="Unassembled WGS sequence"/>
</dbReference>
<keyword evidence="2" id="KW-1185">Reference proteome</keyword>
<dbReference type="AlphaFoldDB" id="A0AAD6YNY7"/>
<proteinExistence type="predicted"/>
<protein>
    <submittedName>
        <fullName evidence="1">Uncharacterized protein</fullName>
    </submittedName>
</protein>
<evidence type="ECO:0000313" key="1">
    <source>
        <dbReference type="EMBL" id="KAJ7225325.1"/>
    </source>
</evidence>
<organism evidence="1 2">
    <name type="scientific">Mycena pura</name>
    <dbReference type="NCBI Taxonomy" id="153505"/>
    <lineage>
        <taxon>Eukaryota</taxon>
        <taxon>Fungi</taxon>
        <taxon>Dikarya</taxon>
        <taxon>Basidiomycota</taxon>
        <taxon>Agaricomycotina</taxon>
        <taxon>Agaricomycetes</taxon>
        <taxon>Agaricomycetidae</taxon>
        <taxon>Agaricales</taxon>
        <taxon>Marasmiineae</taxon>
        <taxon>Mycenaceae</taxon>
        <taxon>Mycena</taxon>
    </lineage>
</organism>
<accession>A0AAD6YNY7</accession>
<gene>
    <name evidence="1" type="ORF">GGX14DRAFT_556128</name>
</gene>
<evidence type="ECO:0000313" key="2">
    <source>
        <dbReference type="Proteomes" id="UP001219525"/>
    </source>
</evidence>
<dbReference type="EMBL" id="JARJCW010000004">
    <property type="protein sequence ID" value="KAJ7225325.1"/>
    <property type="molecule type" value="Genomic_DNA"/>
</dbReference>
<sequence>MASSSKFVYDTAFPEQGLSQALLDIVRPRIEVDKEIIGTNGLSATLHEVTLVAQVLYHFGVDEDDIPARMADMGMLEFYERMIAAGCCEGLYEYVPRRSRDETRPFDLYSRW</sequence>